<protein>
    <submittedName>
        <fullName evidence="2">Type II toxin-antitoxin system</fullName>
    </submittedName>
</protein>
<dbReference type="OrthoDB" id="1646957at2"/>
<evidence type="ECO:0000313" key="2">
    <source>
        <dbReference type="EMBL" id="OZG59515.1"/>
    </source>
</evidence>
<comment type="similarity">
    <text evidence="1">Belongs to the phD/YefM antitoxin family.</text>
</comment>
<sequence length="97" mass="11105">MAPLTVPVDTLVPISRFGRGTASAEFAKVADNTPVTVLRNNEPVYFIINEHDYRHFRELEEEVKQLRAAEARRQATNGEYTHSFKSVDDMDDYFDAL</sequence>
<name>A0A261FKI0_9BIFI</name>
<comment type="caution">
    <text evidence="2">The sequence shown here is derived from an EMBL/GenBank/DDBJ whole genome shotgun (WGS) entry which is preliminary data.</text>
</comment>
<dbReference type="InterPro" id="IPR036165">
    <property type="entry name" value="YefM-like_sf"/>
</dbReference>
<dbReference type="Proteomes" id="UP000216871">
    <property type="component" value="Unassembled WGS sequence"/>
</dbReference>
<keyword evidence="3" id="KW-1185">Reference proteome</keyword>
<dbReference type="AlphaFoldDB" id="A0A261FKI0"/>
<dbReference type="RefSeq" id="WP_094667800.1">
    <property type="nucleotide sequence ID" value="NZ_MWWW01000014.1"/>
</dbReference>
<dbReference type="SUPFAM" id="SSF143120">
    <property type="entry name" value="YefM-like"/>
    <property type="match status" value="1"/>
</dbReference>
<organism evidence="2 3">
    <name type="scientific">Bifidobacterium myosotis</name>
    <dbReference type="NCBI Taxonomy" id="1630166"/>
    <lineage>
        <taxon>Bacteria</taxon>
        <taxon>Bacillati</taxon>
        <taxon>Actinomycetota</taxon>
        <taxon>Actinomycetes</taxon>
        <taxon>Bifidobacteriales</taxon>
        <taxon>Bifidobacteriaceae</taxon>
        <taxon>Bifidobacterium</taxon>
    </lineage>
</organism>
<evidence type="ECO:0000256" key="1">
    <source>
        <dbReference type="ARBA" id="ARBA00009981"/>
    </source>
</evidence>
<reference evidence="2 3" key="1">
    <citation type="journal article" date="2017" name="BMC Genomics">
        <title>Comparative genomic and phylogenomic analyses of the Bifidobacteriaceae family.</title>
        <authorList>
            <person name="Lugli G.A."/>
            <person name="Milani C."/>
            <person name="Turroni F."/>
            <person name="Duranti S."/>
            <person name="Mancabelli L."/>
            <person name="Mangifesta M."/>
            <person name="Ferrario C."/>
            <person name="Modesto M."/>
            <person name="Mattarelli P."/>
            <person name="Jiri K."/>
            <person name="van Sinderen D."/>
            <person name="Ventura M."/>
        </authorList>
    </citation>
    <scope>NUCLEOTIDE SEQUENCE [LARGE SCALE GENOMIC DNA]</scope>
    <source>
        <strain evidence="2 3">DSM 100196</strain>
    </source>
</reference>
<evidence type="ECO:0000313" key="3">
    <source>
        <dbReference type="Proteomes" id="UP000216871"/>
    </source>
</evidence>
<accession>A0A261FKI0</accession>
<gene>
    <name evidence="2" type="ORF">BMYO_1360</name>
</gene>
<proteinExistence type="inferred from homology"/>
<dbReference type="EMBL" id="MWWW01000014">
    <property type="protein sequence ID" value="OZG59515.1"/>
    <property type="molecule type" value="Genomic_DNA"/>
</dbReference>